<keyword evidence="15" id="KW-1185">Reference proteome</keyword>
<dbReference type="EMBL" id="CAMTCP010000222">
    <property type="protein sequence ID" value="CAI3592986.1"/>
    <property type="molecule type" value="Genomic_DNA"/>
</dbReference>
<dbReference type="NCBIfam" id="TIGR00761">
    <property type="entry name" value="argB"/>
    <property type="match status" value="1"/>
</dbReference>
<evidence type="ECO:0000313" key="12">
    <source>
        <dbReference type="EMBL" id="CAI3592986.1"/>
    </source>
</evidence>
<accession>A0A2A7MMN9</accession>
<dbReference type="Proteomes" id="UP000431451">
    <property type="component" value="Unassembled WGS sequence"/>
</dbReference>
<evidence type="ECO:0000256" key="2">
    <source>
        <dbReference type="ARBA" id="ARBA00022571"/>
    </source>
</evidence>
<evidence type="ECO:0000313" key="16">
    <source>
        <dbReference type="Proteomes" id="UP000431451"/>
    </source>
</evidence>
<reference evidence="11" key="3">
    <citation type="submission" date="2021-10" db="EMBL/GenBank/DDBJ databases">
        <authorList>
            <person name="Mesa V."/>
        </authorList>
    </citation>
    <scope>NUCLEOTIDE SEQUENCE</scope>
    <source>
        <strain evidence="11">CC3_PB</strain>
    </source>
</reference>
<gene>
    <name evidence="9 13" type="primary">argB</name>
    <name evidence="12" type="ORF">CNEO2_20024</name>
    <name evidence="11" type="ORF">CNEO_41500</name>
    <name evidence="14" type="ORF">CNEONATNEC25_03376</name>
    <name evidence="13" type="ORF">CQ394_12050</name>
</gene>
<feature type="binding site" evidence="9">
    <location>
        <position position="182"/>
    </location>
    <ligand>
        <name>substrate</name>
    </ligand>
</feature>
<keyword evidence="9" id="KW-0963">Cytoplasm</keyword>
<feature type="site" description="Transition state stabilizer" evidence="9">
    <location>
        <position position="30"/>
    </location>
</feature>
<dbReference type="InterPro" id="IPR037528">
    <property type="entry name" value="ArgB"/>
</dbReference>
<evidence type="ECO:0000256" key="3">
    <source>
        <dbReference type="ARBA" id="ARBA00022605"/>
    </source>
</evidence>
<evidence type="ECO:0000256" key="8">
    <source>
        <dbReference type="ARBA" id="ARBA00048141"/>
    </source>
</evidence>
<dbReference type="PANTHER" id="PTHR23342">
    <property type="entry name" value="N-ACETYLGLUTAMATE SYNTHASE"/>
    <property type="match status" value="1"/>
</dbReference>
<dbReference type="HAMAP" id="MF_00082">
    <property type="entry name" value="ArgB"/>
    <property type="match status" value="1"/>
</dbReference>
<dbReference type="GO" id="GO:0003991">
    <property type="term" value="F:acetylglutamate kinase activity"/>
    <property type="evidence" value="ECO:0007669"/>
    <property type="project" value="UniProtKB-UniRule"/>
</dbReference>
<dbReference type="PANTHER" id="PTHR23342:SF0">
    <property type="entry name" value="N-ACETYLGLUTAMATE SYNTHASE, MITOCHONDRIAL"/>
    <property type="match status" value="1"/>
</dbReference>
<comment type="subcellular location">
    <subcellularLocation>
        <location evidence="9">Cytoplasm</location>
    </subcellularLocation>
</comment>
<dbReference type="GO" id="GO:0005524">
    <property type="term" value="F:ATP binding"/>
    <property type="evidence" value="ECO:0007669"/>
    <property type="project" value="UniProtKB-UniRule"/>
</dbReference>
<dbReference type="InterPro" id="IPR004662">
    <property type="entry name" value="AcgluKinase_fam"/>
</dbReference>
<dbReference type="OrthoDB" id="9803155at2"/>
<protein>
    <recommendedName>
        <fullName evidence="9">Acetylglutamate kinase</fullName>
        <ecNumber evidence="9">2.7.2.8</ecNumber>
    </recommendedName>
    <alternativeName>
        <fullName evidence="9">N-acetyl-L-glutamate 5-phosphotransferase</fullName>
    </alternativeName>
    <alternativeName>
        <fullName evidence="9">NAG kinase</fullName>
        <shortName evidence="9">NAGK</shortName>
    </alternativeName>
</protein>
<evidence type="ECO:0000256" key="6">
    <source>
        <dbReference type="ARBA" id="ARBA00022777"/>
    </source>
</evidence>
<dbReference type="GeneID" id="68878882"/>
<evidence type="ECO:0000256" key="7">
    <source>
        <dbReference type="ARBA" id="ARBA00022840"/>
    </source>
</evidence>
<comment type="function">
    <text evidence="9">Catalyzes the ATP-dependent phosphorylation of N-acetyl-L-glutamate.</text>
</comment>
<keyword evidence="2 9" id="KW-0055">Arginine biosynthesis</keyword>
<feature type="binding site" evidence="9">
    <location>
        <position position="87"/>
    </location>
    <ligand>
        <name>substrate</name>
    </ligand>
</feature>
<evidence type="ECO:0000313" key="13">
    <source>
        <dbReference type="EMBL" id="PEG32388.1"/>
    </source>
</evidence>
<dbReference type="Gene3D" id="3.40.1160.10">
    <property type="entry name" value="Acetylglutamate kinase-like"/>
    <property type="match status" value="1"/>
</dbReference>
<dbReference type="Proteomes" id="UP001189143">
    <property type="component" value="Unassembled WGS sequence"/>
</dbReference>
<keyword evidence="3 9" id="KW-0028">Amino-acid biosynthesis</keyword>
<evidence type="ECO:0000256" key="9">
    <source>
        <dbReference type="HAMAP-Rule" id="MF_00082"/>
    </source>
</evidence>
<evidence type="ECO:0000256" key="1">
    <source>
        <dbReference type="ARBA" id="ARBA00004828"/>
    </source>
</evidence>
<reference evidence="12" key="4">
    <citation type="submission" date="2022-10" db="EMBL/GenBank/DDBJ databases">
        <authorList>
            <person name="Aires J."/>
            <person name="Mesa V."/>
        </authorList>
    </citation>
    <scope>NUCLEOTIDE SEQUENCE</scope>
    <source>
        <strain evidence="12">Clostridium neonatale JD116</strain>
    </source>
</reference>
<keyword evidence="6 9" id="KW-0418">Kinase</keyword>
<comment type="similarity">
    <text evidence="9">Belongs to the acetylglutamate kinase family. ArgB subfamily.</text>
</comment>
<organism evidence="13 15">
    <name type="scientific">Clostridium neonatale</name>
    <dbReference type="NCBI Taxonomy" id="137838"/>
    <lineage>
        <taxon>Bacteria</taxon>
        <taxon>Bacillati</taxon>
        <taxon>Bacillota</taxon>
        <taxon>Clostridia</taxon>
        <taxon>Eubacteriales</taxon>
        <taxon>Clostridiaceae</taxon>
        <taxon>Clostridium</taxon>
    </lineage>
</organism>
<dbReference type="Proteomes" id="UP000789738">
    <property type="component" value="Unassembled WGS sequence"/>
</dbReference>
<keyword evidence="5 9" id="KW-0547">Nucleotide-binding</keyword>
<evidence type="ECO:0000313" key="15">
    <source>
        <dbReference type="Proteomes" id="UP000220840"/>
    </source>
</evidence>
<dbReference type="InterPro" id="IPR041727">
    <property type="entry name" value="NAGK-C"/>
</dbReference>
<dbReference type="SUPFAM" id="SSF53633">
    <property type="entry name" value="Carbamate kinase-like"/>
    <property type="match status" value="1"/>
</dbReference>
<comment type="catalytic activity">
    <reaction evidence="8 9">
        <text>N-acetyl-L-glutamate + ATP = N-acetyl-L-glutamyl 5-phosphate + ADP</text>
        <dbReference type="Rhea" id="RHEA:14629"/>
        <dbReference type="ChEBI" id="CHEBI:30616"/>
        <dbReference type="ChEBI" id="CHEBI:44337"/>
        <dbReference type="ChEBI" id="CHEBI:57936"/>
        <dbReference type="ChEBI" id="CHEBI:456216"/>
        <dbReference type="EC" id="2.7.2.8"/>
    </reaction>
</comment>
<keyword evidence="4 9" id="KW-0808">Transferase</keyword>
<dbReference type="STRING" id="137838.GCA_001458595_03901"/>
<dbReference type="RefSeq" id="WP_058296531.1">
    <property type="nucleotide sequence ID" value="NZ_CAKJVD010000083.1"/>
</dbReference>
<reference evidence="13 15" key="1">
    <citation type="submission" date="2017-10" db="EMBL/GenBank/DDBJ databases">
        <title>Effective Description of Clostridium neonatale sp. nov. linked to necrotizing enterocolitis in neonates and a clarification of species assignable to the genus Clostridium (Prazmowski 1880) emend. Lawson and Rainey 2016.</title>
        <authorList>
            <person name="Bernard K."/>
            <person name="Burdz T."/>
            <person name="Wiebe D."/>
            <person name="Balcewich B."/>
            <person name="Alfa M."/>
            <person name="Bernier A.-M."/>
        </authorList>
    </citation>
    <scope>NUCLEOTIDE SEQUENCE [LARGE SCALE GENOMIC DNA]</scope>
    <source>
        <strain evidence="13 15">LCDC99A005</strain>
    </source>
</reference>
<dbReference type="PIRSF" id="PIRSF000728">
    <property type="entry name" value="NAGK"/>
    <property type="match status" value="1"/>
</dbReference>
<evidence type="ECO:0000313" key="14">
    <source>
        <dbReference type="EMBL" id="VCT85773.1"/>
    </source>
</evidence>
<dbReference type="InterPro" id="IPR036393">
    <property type="entry name" value="AceGlu_kinase-like_sf"/>
</dbReference>
<feature type="domain" description="Aspartate/glutamate/uridylate kinase" evidence="10">
    <location>
        <begin position="25"/>
        <end position="264"/>
    </location>
</feature>
<proteinExistence type="inferred from homology"/>
<feature type="site" description="Transition state stabilizer" evidence="9">
    <location>
        <position position="245"/>
    </location>
</feature>
<dbReference type="Proteomes" id="UP000220840">
    <property type="component" value="Unassembled WGS sequence"/>
</dbReference>
<dbReference type="EMBL" id="CAKJVE010000004">
    <property type="protein sequence ID" value="CAG9704871.1"/>
    <property type="molecule type" value="Genomic_DNA"/>
</dbReference>
<evidence type="ECO:0000256" key="4">
    <source>
        <dbReference type="ARBA" id="ARBA00022679"/>
    </source>
</evidence>
<evidence type="ECO:0000313" key="11">
    <source>
        <dbReference type="EMBL" id="CAG9704871.1"/>
    </source>
</evidence>
<evidence type="ECO:0000259" key="10">
    <source>
        <dbReference type="Pfam" id="PF00696"/>
    </source>
</evidence>
<dbReference type="CDD" id="cd04250">
    <property type="entry name" value="AAK_NAGK-C"/>
    <property type="match status" value="1"/>
</dbReference>
<dbReference type="EMBL" id="PDCJ01000001">
    <property type="protein sequence ID" value="PEG32388.1"/>
    <property type="molecule type" value="Genomic_DNA"/>
</dbReference>
<evidence type="ECO:0000256" key="5">
    <source>
        <dbReference type="ARBA" id="ARBA00022741"/>
    </source>
</evidence>
<name>A0A2A7MMN9_9CLOT</name>
<keyword evidence="7 9" id="KW-0067">ATP-binding</keyword>
<dbReference type="AlphaFoldDB" id="A0A2A7MMN9"/>
<sequence>MELNHTQQAEILVHALPYIQKYRGKIIVVKYGGNAMISEELRETVINDIILMKCVGIEPVVVHGGGPDISDLLKRLNHKSEFINGLRYTDDVTIEVVQMVLGGKVNKNLVSLIEKFGGKAIGLCGMDGSLLKAKKLKSDVDLGYVGEVTEVNTDILKMAMSSGYIPVVGSVALGEDDNKAYNINADTCASKIASALKAEELMLLTDVPGVMKDPSDPSTLYHSLRLHQIPKLCLEGIIKGGMIPKIDCCVEAVRMGVERAIILDGRISHSILLELFTPEGIGTMIH</sequence>
<dbReference type="EMBL" id="UWJD01000002">
    <property type="protein sequence ID" value="VCT85773.1"/>
    <property type="molecule type" value="Genomic_DNA"/>
</dbReference>
<dbReference type="FunFam" id="3.40.1160.10:FF:000004">
    <property type="entry name" value="Acetylglutamate kinase"/>
    <property type="match status" value="1"/>
</dbReference>
<dbReference type="EC" id="2.7.2.8" evidence="9"/>
<dbReference type="GO" id="GO:0042450">
    <property type="term" value="P:L-arginine biosynthetic process via ornithine"/>
    <property type="evidence" value="ECO:0007669"/>
    <property type="project" value="UniProtKB-UniRule"/>
</dbReference>
<dbReference type="UniPathway" id="UPA00068">
    <property type="reaction ID" value="UER00107"/>
</dbReference>
<comment type="pathway">
    <text evidence="1 9">Amino-acid biosynthesis; L-arginine biosynthesis; N(2)-acetyl-L-ornithine from L-glutamate: step 2/4.</text>
</comment>
<dbReference type="GO" id="GO:0005737">
    <property type="term" value="C:cytoplasm"/>
    <property type="evidence" value="ECO:0007669"/>
    <property type="project" value="UniProtKB-SubCell"/>
</dbReference>
<dbReference type="Pfam" id="PF00696">
    <property type="entry name" value="AA_kinase"/>
    <property type="match status" value="1"/>
</dbReference>
<feature type="binding site" evidence="9">
    <location>
        <begin position="65"/>
        <end position="66"/>
    </location>
    <ligand>
        <name>substrate</name>
    </ligand>
</feature>
<reference evidence="14 16" key="2">
    <citation type="submission" date="2018-06" db="EMBL/GenBank/DDBJ databases">
        <authorList>
            <consortium name="IHU Genomes"/>
        </authorList>
    </citation>
    <scope>NUCLEOTIDE SEQUENCE [LARGE SCALE GENOMIC DNA]</scope>
    <source>
        <strain evidence="14 16">NEC25</strain>
    </source>
</reference>
<dbReference type="InterPro" id="IPR001048">
    <property type="entry name" value="Asp/Glu/Uridylate_kinase"/>
</dbReference>
<dbReference type="PRINTS" id="PR01469">
    <property type="entry name" value="CARBMTKINASE"/>
</dbReference>